<evidence type="ECO:0000313" key="2">
    <source>
        <dbReference type="EMBL" id="AWH89434.1"/>
    </source>
</evidence>
<reference evidence="2 3" key="1">
    <citation type="journal article" date="2019" name="Int. J. Syst. Evol. Microbiol.">
        <title>Limnobaculum parvum gen. nov., sp. nov., isolated from a freshwater lake.</title>
        <authorList>
            <person name="Baek C."/>
            <person name="Shin S.K."/>
            <person name="Yi H."/>
        </authorList>
    </citation>
    <scope>NUCLEOTIDE SEQUENCE [LARGE SCALE GENOMIC DNA]</scope>
    <source>
        <strain evidence="2 3">HYN0051</strain>
    </source>
</reference>
<feature type="transmembrane region" description="Helical" evidence="1">
    <location>
        <begin position="20"/>
        <end position="40"/>
    </location>
</feature>
<feature type="transmembrane region" description="Helical" evidence="1">
    <location>
        <begin position="424"/>
        <end position="446"/>
    </location>
</feature>
<evidence type="ECO:0000313" key="3">
    <source>
        <dbReference type="Proteomes" id="UP000244908"/>
    </source>
</evidence>
<gene>
    <name evidence="2" type="ORF">HYN51_13265</name>
</gene>
<keyword evidence="1" id="KW-1133">Transmembrane helix</keyword>
<keyword evidence="3" id="KW-1185">Reference proteome</keyword>
<accession>A0A2Y9U1M0</accession>
<keyword evidence="1" id="KW-0472">Membrane</keyword>
<dbReference type="Proteomes" id="UP000244908">
    <property type="component" value="Chromosome"/>
</dbReference>
<keyword evidence="1" id="KW-0812">Transmembrane</keyword>
<name>A0A2Y9U1M0_9GAMM</name>
<evidence type="ECO:0000256" key="1">
    <source>
        <dbReference type="SAM" id="Phobius"/>
    </source>
</evidence>
<dbReference type="AlphaFoldDB" id="A0A2Y9U1M0"/>
<organism evidence="2 3">
    <name type="scientific">Limnobaculum parvum</name>
    <dbReference type="NCBI Taxonomy" id="2172103"/>
    <lineage>
        <taxon>Bacteria</taxon>
        <taxon>Pseudomonadati</taxon>
        <taxon>Pseudomonadota</taxon>
        <taxon>Gammaproteobacteria</taxon>
        <taxon>Enterobacterales</taxon>
        <taxon>Budviciaceae</taxon>
        <taxon>Limnobaculum</taxon>
    </lineage>
</organism>
<proteinExistence type="predicted"/>
<feature type="transmembrane region" description="Helical" evidence="1">
    <location>
        <begin position="399"/>
        <end position="418"/>
    </location>
</feature>
<protein>
    <submittedName>
        <fullName evidence="2">Uncharacterized protein</fullName>
    </submittedName>
</protein>
<dbReference type="KEGG" id="lpv:HYN51_13265"/>
<sequence length="472" mass="54116">MQWQRTILPEEEKPSPPSWWFYPIVLIVSFILFGLFTCLINDNLSLLNDKILIFSFLLPGFTFGLGVIAFVIHLFVTKLDEYFYRSAFIEHKKREWQSWGRLSIPVLAYAQYTPVENITDKILGISGRLPLNPNAVMKLNEVPANSFSQYSLSFVFNKLIEPMVENIKPIQHQLKIHVYSSESVEMTRASLQQTFEWFRLSGVVKENIHYLDDVPSFETVYTLREDDPSYNHLAIMVSLHNDSESKNTESAVSLLFGSTLNKTKSDIYFFRPIKIEKSQIDQGVEVFLEVEQIKGNEAIHLWMVNVDDASSHSFTKLVGNSTHNYTISGIHSMNSCFGKVSAIYAWNSIVCAAEAIKAKNQNSLITLQQDNHIESVQVARSPGETLFASVYEMSLIHSYYLMGVMMFSLAAVSFISTYGGVENFLPWLVGGVFLLFIFSTISVIFHHTQFRKTCQREWDFAQRSNELYPNDW</sequence>
<dbReference type="EMBL" id="CP029185">
    <property type="protein sequence ID" value="AWH89434.1"/>
    <property type="molecule type" value="Genomic_DNA"/>
</dbReference>
<feature type="transmembrane region" description="Helical" evidence="1">
    <location>
        <begin position="52"/>
        <end position="76"/>
    </location>
</feature>